<comment type="caution">
    <text evidence="2">The sequence shown here is derived from an EMBL/GenBank/DDBJ whole genome shotgun (WGS) entry which is preliminary data.</text>
</comment>
<evidence type="ECO:0000313" key="3">
    <source>
        <dbReference type="Proteomes" id="UP000599437"/>
    </source>
</evidence>
<sequence length="81" mass="9303">MAPCIPPSRSWPNWPTPSVCRCVKCFKQPGIRSRPWPDTALMAVVAVVLPAFFLGLVLMLDRYEERLLPTRSSRRGRHARR</sequence>
<name>A0ABQ3E9W1_9ACTN</name>
<proteinExistence type="predicted"/>
<evidence type="ECO:0000313" key="2">
    <source>
        <dbReference type="EMBL" id="GHB31287.1"/>
    </source>
</evidence>
<dbReference type="EMBL" id="BMVO01000040">
    <property type="protein sequence ID" value="GHB31287.1"/>
    <property type="molecule type" value="Genomic_DNA"/>
</dbReference>
<feature type="transmembrane region" description="Helical" evidence="1">
    <location>
        <begin position="40"/>
        <end position="60"/>
    </location>
</feature>
<keyword evidence="1" id="KW-0472">Membrane</keyword>
<keyword evidence="1" id="KW-0812">Transmembrane</keyword>
<keyword evidence="1" id="KW-1133">Transmembrane helix</keyword>
<reference evidence="3" key="1">
    <citation type="journal article" date="2019" name="Int. J. Syst. Evol. Microbiol.">
        <title>The Global Catalogue of Microorganisms (GCM) 10K type strain sequencing project: providing services to taxonomists for standard genome sequencing and annotation.</title>
        <authorList>
            <consortium name="The Broad Institute Genomics Platform"/>
            <consortium name="The Broad Institute Genome Sequencing Center for Infectious Disease"/>
            <person name="Wu L."/>
            <person name="Ma J."/>
        </authorList>
    </citation>
    <scope>NUCLEOTIDE SEQUENCE [LARGE SCALE GENOMIC DNA]</scope>
    <source>
        <strain evidence="3">JCM 4737</strain>
    </source>
</reference>
<keyword evidence="3" id="KW-1185">Reference proteome</keyword>
<evidence type="ECO:0000256" key="1">
    <source>
        <dbReference type="SAM" id="Phobius"/>
    </source>
</evidence>
<protein>
    <submittedName>
        <fullName evidence="2">Uncharacterized protein</fullName>
    </submittedName>
</protein>
<gene>
    <name evidence="2" type="ORF">GCM10010346_63330</name>
</gene>
<accession>A0ABQ3E9W1</accession>
<dbReference type="Proteomes" id="UP000599437">
    <property type="component" value="Unassembled WGS sequence"/>
</dbReference>
<organism evidence="2 3">
    <name type="scientific">Streptomyces chryseus</name>
    <dbReference type="NCBI Taxonomy" id="68186"/>
    <lineage>
        <taxon>Bacteria</taxon>
        <taxon>Bacillati</taxon>
        <taxon>Actinomycetota</taxon>
        <taxon>Actinomycetes</taxon>
        <taxon>Kitasatosporales</taxon>
        <taxon>Streptomycetaceae</taxon>
        <taxon>Streptomyces</taxon>
    </lineage>
</organism>